<dbReference type="SMART" id="SM00369">
    <property type="entry name" value="LRR_TYP"/>
    <property type="match status" value="5"/>
</dbReference>
<organism evidence="3 4">
    <name type="scientific">Saprolegnia parasitica (strain CBS 223.65)</name>
    <dbReference type="NCBI Taxonomy" id="695850"/>
    <lineage>
        <taxon>Eukaryota</taxon>
        <taxon>Sar</taxon>
        <taxon>Stramenopiles</taxon>
        <taxon>Oomycota</taxon>
        <taxon>Saprolegniomycetes</taxon>
        <taxon>Saprolegniales</taxon>
        <taxon>Saprolegniaceae</taxon>
        <taxon>Saprolegnia</taxon>
    </lineage>
</organism>
<dbReference type="InterPro" id="IPR003591">
    <property type="entry name" value="Leu-rich_rpt_typical-subtyp"/>
</dbReference>
<dbReference type="InterPro" id="IPR001611">
    <property type="entry name" value="Leu-rich_rpt"/>
</dbReference>
<keyword evidence="2" id="KW-0677">Repeat</keyword>
<dbReference type="GeneID" id="24131575"/>
<dbReference type="SUPFAM" id="SSF52058">
    <property type="entry name" value="L domain-like"/>
    <property type="match status" value="1"/>
</dbReference>
<keyword evidence="1" id="KW-0433">Leucine-rich repeat</keyword>
<dbReference type="AlphaFoldDB" id="A0A067CF68"/>
<dbReference type="Pfam" id="PF00560">
    <property type="entry name" value="LRR_1"/>
    <property type="match status" value="1"/>
</dbReference>
<dbReference type="OrthoDB" id="167151at2759"/>
<evidence type="ECO:0000256" key="2">
    <source>
        <dbReference type="ARBA" id="ARBA00022737"/>
    </source>
</evidence>
<dbReference type="OMA" id="GEHNENC"/>
<reference evidence="3 4" key="1">
    <citation type="journal article" date="2013" name="PLoS Genet.">
        <title>Distinctive expansion of potential virulence genes in the genome of the oomycete fish pathogen Saprolegnia parasitica.</title>
        <authorList>
            <person name="Jiang R.H."/>
            <person name="de Bruijn I."/>
            <person name="Haas B.J."/>
            <person name="Belmonte R."/>
            <person name="Lobach L."/>
            <person name="Christie J."/>
            <person name="van den Ackerveken G."/>
            <person name="Bottin A."/>
            <person name="Bulone V."/>
            <person name="Diaz-Moreno S.M."/>
            <person name="Dumas B."/>
            <person name="Fan L."/>
            <person name="Gaulin E."/>
            <person name="Govers F."/>
            <person name="Grenville-Briggs L.J."/>
            <person name="Horner N.R."/>
            <person name="Levin J.Z."/>
            <person name="Mammella M."/>
            <person name="Meijer H.J."/>
            <person name="Morris P."/>
            <person name="Nusbaum C."/>
            <person name="Oome S."/>
            <person name="Phillips A.J."/>
            <person name="van Rooyen D."/>
            <person name="Rzeszutek E."/>
            <person name="Saraiva M."/>
            <person name="Secombes C.J."/>
            <person name="Seidl M.F."/>
            <person name="Snel B."/>
            <person name="Stassen J.H."/>
            <person name="Sykes S."/>
            <person name="Tripathy S."/>
            <person name="van den Berg H."/>
            <person name="Vega-Arreguin J.C."/>
            <person name="Wawra S."/>
            <person name="Young S.K."/>
            <person name="Zeng Q."/>
            <person name="Dieguez-Uribeondo J."/>
            <person name="Russ C."/>
            <person name="Tyler B.M."/>
            <person name="van West P."/>
        </authorList>
    </citation>
    <scope>NUCLEOTIDE SEQUENCE [LARGE SCALE GENOMIC DNA]</scope>
    <source>
        <strain evidence="3 4">CBS 223.65</strain>
    </source>
</reference>
<dbReference type="EMBL" id="KK583232">
    <property type="protein sequence ID" value="KDO25467.1"/>
    <property type="molecule type" value="Genomic_DNA"/>
</dbReference>
<dbReference type="VEuPathDB" id="FungiDB:SPRG_09410"/>
<dbReference type="KEGG" id="spar:SPRG_09410"/>
<dbReference type="RefSeq" id="XP_012203892.1">
    <property type="nucleotide sequence ID" value="XM_012348502.1"/>
</dbReference>
<protein>
    <submittedName>
        <fullName evidence="3">Uncharacterized protein</fullName>
    </submittedName>
</protein>
<dbReference type="Proteomes" id="UP000030745">
    <property type="component" value="Unassembled WGS sequence"/>
</dbReference>
<dbReference type="SMART" id="SM00364">
    <property type="entry name" value="LRR_BAC"/>
    <property type="match status" value="4"/>
</dbReference>
<name>A0A067CF68_SAPPC</name>
<keyword evidence="4" id="KW-1185">Reference proteome</keyword>
<evidence type="ECO:0000313" key="4">
    <source>
        <dbReference type="Proteomes" id="UP000030745"/>
    </source>
</evidence>
<evidence type="ECO:0000313" key="3">
    <source>
        <dbReference type="EMBL" id="KDO25467.1"/>
    </source>
</evidence>
<dbReference type="Pfam" id="PF13855">
    <property type="entry name" value="LRR_8"/>
    <property type="match status" value="1"/>
</dbReference>
<dbReference type="PROSITE" id="PS51450">
    <property type="entry name" value="LRR"/>
    <property type="match status" value="1"/>
</dbReference>
<proteinExistence type="predicted"/>
<dbReference type="InterPro" id="IPR032675">
    <property type="entry name" value="LRR_dom_sf"/>
</dbReference>
<accession>A0A067CF68</accession>
<dbReference type="STRING" id="695850.A0A067CF68"/>
<dbReference type="InterPro" id="IPR050216">
    <property type="entry name" value="LRR_domain-containing"/>
</dbReference>
<sequence>MAEGITFDSAKGEVDLASGHRRWVREALERRLKKATATGTVDLSGPHASSLVSGHASLQLDLVPKELFATASKLAWAKTHLRRLYLTNNSLSLLSPEVALFQQLRVLGLGGNALTSLPTEIGALPHLEALYAERNQLTCVPESLGRCKKLATVTLDSNRFRTFPLPLTQCRRLQHLSLSHNELSALPPQIRRLSWLLELNLDYNRLGPDLPHEMMYLNRLQRLGLDMNRLGSVPHCVLMLPQLTNVRLNGNRTSNYVVKDSVTGDVLESINVPVRHDGYLQLREAVMTKDEGSNVYKKRIQHLDGLVPATDLNLENAFHDRDKDEIGRKILHGRK</sequence>
<evidence type="ECO:0000256" key="1">
    <source>
        <dbReference type="ARBA" id="ARBA00022614"/>
    </source>
</evidence>
<gene>
    <name evidence="3" type="ORF">SPRG_09410</name>
</gene>
<dbReference type="Gene3D" id="3.80.10.10">
    <property type="entry name" value="Ribonuclease Inhibitor"/>
    <property type="match status" value="1"/>
</dbReference>
<dbReference type="PANTHER" id="PTHR48051:SF1">
    <property type="entry name" value="RAS SUPPRESSOR PROTEIN 1"/>
    <property type="match status" value="1"/>
</dbReference>
<dbReference type="GO" id="GO:0005737">
    <property type="term" value="C:cytoplasm"/>
    <property type="evidence" value="ECO:0007669"/>
    <property type="project" value="TreeGrafter"/>
</dbReference>
<dbReference type="PANTHER" id="PTHR48051">
    <property type="match status" value="1"/>
</dbReference>